<dbReference type="GO" id="GO:0000127">
    <property type="term" value="C:transcription factor TFIIIC complex"/>
    <property type="evidence" value="ECO:0007669"/>
    <property type="project" value="TreeGrafter"/>
</dbReference>
<keyword evidence="2" id="KW-1185">Reference proteome</keyword>
<comment type="caution">
    <text evidence="1">The sequence shown here is derived from an EMBL/GenBank/DDBJ whole genome shotgun (WGS) entry which is preliminary data.</text>
</comment>
<sequence length="191" mass="21721">MSRLDNRYAKHNKFLHGMRVKHKDCIPPIIIFGHQLTMISQHQAAAREYLEAYKMMPDSPLINLCVGTALVNLALGLRLQNKHQCIVQGLAFLYNNLILCKSSQEALYNIARACHHVGLVSLAATYYEKVLEIHESDYPIPTLPNENLGLTDNRKPGYCDLRREAAYNLHLIYKRSGALDLARQIPDVKNI</sequence>
<dbReference type="GO" id="GO:0006383">
    <property type="term" value="P:transcription by RNA polymerase III"/>
    <property type="evidence" value="ECO:0007669"/>
    <property type="project" value="InterPro"/>
</dbReference>
<proteinExistence type="predicted"/>
<reference evidence="1" key="1">
    <citation type="submission" date="2022-12" db="EMBL/GenBank/DDBJ databases">
        <title>Draft genome assemblies for two species of Escallonia (Escalloniales).</title>
        <authorList>
            <person name="Chanderbali A."/>
            <person name="Dervinis C."/>
            <person name="Anghel I."/>
            <person name="Soltis D."/>
            <person name="Soltis P."/>
            <person name="Zapata F."/>
        </authorList>
    </citation>
    <scope>NUCLEOTIDE SEQUENCE</scope>
    <source>
        <strain evidence="1">UCBG92.1500</strain>
        <tissue evidence="1">Leaf</tissue>
    </source>
</reference>
<dbReference type="Gene3D" id="1.25.40.10">
    <property type="entry name" value="Tetratricopeptide repeat domain"/>
    <property type="match status" value="1"/>
</dbReference>
<dbReference type="PANTHER" id="PTHR23082">
    <property type="entry name" value="TRANSCRIPTION INITIATION FACTOR IIIC TFIIIC , POLYPEPTIDE 3-RELATED"/>
    <property type="match status" value="1"/>
</dbReference>
<accession>A0AA88QVF3</accession>
<protein>
    <submittedName>
        <fullName evidence="1">Uncharacterized protein</fullName>
    </submittedName>
</protein>
<dbReference type="SUPFAM" id="SSF48452">
    <property type="entry name" value="TPR-like"/>
    <property type="match status" value="1"/>
</dbReference>
<evidence type="ECO:0000313" key="1">
    <source>
        <dbReference type="EMBL" id="KAK2975642.1"/>
    </source>
</evidence>
<organism evidence="1 2">
    <name type="scientific">Escallonia rubra</name>
    <dbReference type="NCBI Taxonomy" id="112253"/>
    <lineage>
        <taxon>Eukaryota</taxon>
        <taxon>Viridiplantae</taxon>
        <taxon>Streptophyta</taxon>
        <taxon>Embryophyta</taxon>
        <taxon>Tracheophyta</taxon>
        <taxon>Spermatophyta</taxon>
        <taxon>Magnoliopsida</taxon>
        <taxon>eudicotyledons</taxon>
        <taxon>Gunneridae</taxon>
        <taxon>Pentapetalae</taxon>
        <taxon>asterids</taxon>
        <taxon>campanulids</taxon>
        <taxon>Escalloniales</taxon>
        <taxon>Escalloniaceae</taxon>
        <taxon>Escallonia</taxon>
    </lineage>
</organism>
<dbReference type="InterPro" id="IPR011990">
    <property type="entry name" value="TPR-like_helical_dom_sf"/>
</dbReference>
<evidence type="ECO:0000313" key="2">
    <source>
        <dbReference type="Proteomes" id="UP001187471"/>
    </source>
</evidence>
<dbReference type="Proteomes" id="UP001187471">
    <property type="component" value="Unassembled WGS sequence"/>
</dbReference>
<gene>
    <name evidence="1" type="ORF">RJ640_021087</name>
</gene>
<dbReference type="PANTHER" id="PTHR23082:SF0">
    <property type="entry name" value="GENERAL TRANSCRIPTION FACTOR 3C POLYPEPTIDE 3"/>
    <property type="match status" value="1"/>
</dbReference>
<dbReference type="InterPro" id="IPR039340">
    <property type="entry name" value="Tfc4/TFIIIC-102/Sfc4"/>
</dbReference>
<name>A0AA88QVF3_9ASTE</name>
<dbReference type="AlphaFoldDB" id="A0AA88QVF3"/>
<dbReference type="EMBL" id="JAVXUO010002170">
    <property type="protein sequence ID" value="KAK2975642.1"/>
    <property type="molecule type" value="Genomic_DNA"/>
</dbReference>